<organism evidence="1 2">
    <name type="scientific">Rhamnusium bicolor</name>
    <dbReference type="NCBI Taxonomy" id="1586634"/>
    <lineage>
        <taxon>Eukaryota</taxon>
        <taxon>Metazoa</taxon>
        <taxon>Ecdysozoa</taxon>
        <taxon>Arthropoda</taxon>
        <taxon>Hexapoda</taxon>
        <taxon>Insecta</taxon>
        <taxon>Pterygota</taxon>
        <taxon>Neoptera</taxon>
        <taxon>Endopterygota</taxon>
        <taxon>Coleoptera</taxon>
        <taxon>Polyphaga</taxon>
        <taxon>Cucujiformia</taxon>
        <taxon>Chrysomeloidea</taxon>
        <taxon>Cerambycidae</taxon>
        <taxon>Lepturinae</taxon>
        <taxon>Rhagiini</taxon>
        <taxon>Rhamnusium</taxon>
    </lineage>
</organism>
<dbReference type="EMBL" id="JANEYF010003810">
    <property type="protein sequence ID" value="KAJ8933805.1"/>
    <property type="molecule type" value="Genomic_DNA"/>
</dbReference>
<comment type="caution">
    <text evidence="1">The sequence shown here is derived from an EMBL/GenBank/DDBJ whole genome shotgun (WGS) entry which is preliminary data.</text>
</comment>
<name>A0AAV8X4E2_9CUCU</name>
<keyword evidence="2" id="KW-1185">Reference proteome</keyword>
<gene>
    <name evidence="1" type="ORF">NQ314_013777</name>
</gene>
<evidence type="ECO:0000313" key="2">
    <source>
        <dbReference type="Proteomes" id="UP001162156"/>
    </source>
</evidence>
<evidence type="ECO:0000313" key="1">
    <source>
        <dbReference type="EMBL" id="KAJ8933805.1"/>
    </source>
</evidence>
<reference evidence="1" key="1">
    <citation type="journal article" date="2023" name="Insect Mol. Biol.">
        <title>Genome sequencing provides insights into the evolution of gene families encoding plant cell wall-degrading enzymes in longhorned beetles.</title>
        <authorList>
            <person name="Shin N.R."/>
            <person name="Okamura Y."/>
            <person name="Kirsch R."/>
            <person name="Pauchet Y."/>
        </authorList>
    </citation>
    <scope>NUCLEOTIDE SEQUENCE</scope>
    <source>
        <strain evidence="1">RBIC_L_NR</strain>
    </source>
</reference>
<dbReference type="Proteomes" id="UP001162156">
    <property type="component" value="Unassembled WGS sequence"/>
</dbReference>
<accession>A0AAV8X4E2</accession>
<dbReference type="AlphaFoldDB" id="A0AAV8X4E2"/>
<proteinExistence type="predicted"/>
<sequence>MLHYIRWNNERIRAQTEFGIRLTPENIVEEMLSSQGKWRIIEMLIREVMQKKEEEKIQAQNRNNE</sequence>
<protein>
    <submittedName>
        <fullName evidence="1">Uncharacterized protein</fullName>
    </submittedName>
</protein>